<comment type="subcellular location">
    <subcellularLocation>
        <location evidence="1">Cell membrane</location>
        <topology evidence="1">Multi-pass membrane protein</topology>
    </subcellularLocation>
</comment>
<feature type="transmembrane region" description="Helical" evidence="7">
    <location>
        <begin position="45"/>
        <end position="63"/>
    </location>
</feature>
<dbReference type="Pfam" id="PF04239">
    <property type="entry name" value="DUF421"/>
    <property type="match status" value="1"/>
</dbReference>
<sequence length="169" mass="18974">MDIIGFFGEGKDLTILQMSARAIVIYFISLILIRISGRRTFGKKTSFDITIAIILGAVLSRVIVGVSPFWPTVMCSFALVLLHRGLAIFIIYNKTASKWVKGDKRLIYYDGQINERNLRKCLMTKEDLISDIRLSANTDNLGDVKEVFMEHTGKLSVVLKGKKNDADTI</sequence>
<keyword evidence="3" id="KW-1003">Cell membrane</keyword>
<accession>A0A934PT26</accession>
<dbReference type="InterPro" id="IPR023090">
    <property type="entry name" value="UPF0702_alpha/beta_dom_sf"/>
</dbReference>
<organism evidence="9 10">
    <name type="scientific">Mucilaginibacter segetis</name>
    <dbReference type="NCBI Taxonomy" id="2793071"/>
    <lineage>
        <taxon>Bacteria</taxon>
        <taxon>Pseudomonadati</taxon>
        <taxon>Bacteroidota</taxon>
        <taxon>Sphingobacteriia</taxon>
        <taxon>Sphingobacteriales</taxon>
        <taxon>Sphingobacteriaceae</taxon>
        <taxon>Mucilaginibacter</taxon>
    </lineage>
</organism>
<keyword evidence="10" id="KW-1185">Reference proteome</keyword>
<evidence type="ECO:0000256" key="6">
    <source>
        <dbReference type="ARBA" id="ARBA00023136"/>
    </source>
</evidence>
<keyword evidence="6 7" id="KW-0472">Membrane</keyword>
<evidence type="ECO:0000256" key="7">
    <source>
        <dbReference type="SAM" id="Phobius"/>
    </source>
</evidence>
<comment type="caution">
    <text evidence="9">The sequence shown here is derived from an EMBL/GenBank/DDBJ whole genome shotgun (WGS) entry which is preliminary data.</text>
</comment>
<feature type="transmembrane region" description="Helical" evidence="7">
    <location>
        <begin position="15"/>
        <end position="33"/>
    </location>
</feature>
<evidence type="ECO:0000256" key="4">
    <source>
        <dbReference type="ARBA" id="ARBA00022692"/>
    </source>
</evidence>
<dbReference type="PANTHER" id="PTHR34582:SF6">
    <property type="entry name" value="UPF0702 TRANSMEMBRANE PROTEIN YCAP"/>
    <property type="match status" value="1"/>
</dbReference>
<evidence type="ECO:0000256" key="3">
    <source>
        <dbReference type="ARBA" id="ARBA00022475"/>
    </source>
</evidence>
<evidence type="ECO:0000259" key="8">
    <source>
        <dbReference type="Pfam" id="PF04239"/>
    </source>
</evidence>
<dbReference type="InterPro" id="IPR007353">
    <property type="entry name" value="DUF421"/>
</dbReference>
<feature type="domain" description="YetF C-terminal" evidence="8">
    <location>
        <begin position="93"/>
        <end position="163"/>
    </location>
</feature>
<evidence type="ECO:0000256" key="2">
    <source>
        <dbReference type="ARBA" id="ARBA00006448"/>
    </source>
</evidence>
<protein>
    <submittedName>
        <fullName evidence="9">DUF421 domain-containing protein</fullName>
    </submittedName>
</protein>
<dbReference type="RefSeq" id="WP_200065536.1">
    <property type="nucleotide sequence ID" value="NZ_JAEHFW010000001.1"/>
</dbReference>
<dbReference type="AlphaFoldDB" id="A0A934PT26"/>
<feature type="transmembrane region" description="Helical" evidence="7">
    <location>
        <begin position="69"/>
        <end position="92"/>
    </location>
</feature>
<dbReference type="GO" id="GO:0005886">
    <property type="term" value="C:plasma membrane"/>
    <property type="evidence" value="ECO:0007669"/>
    <property type="project" value="UniProtKB-SubCell"/>
</dbReference>
<proteinExistence type="inferred from homology"/>
<evidence type="ECO:0000256" key="1">
    <source>
        <dbReference type="ARBA" id="ARBA00004651"/>
    </source>
</evidence>
<reference evidence="9" key="1">
    <citation type="submission" date="2020-12" db="EMBL/GenBank/DDBJ databases">
        <title>Bacterial novel species Mucilaginibacter sp. SD-g isolated from soil.</title>
        <authorList>
            <person name="Jung H.-Y."/>
        </authorList>
    </citation>
    <scope>NUCLEOTIDE SEQUENCE</scope>
    <source>
        <strain evidence="9">SD-g</strain>
    </source>
</reference>
<dbReference type="Proteomes" id="UP000613193">
    <property type="component" value="Unassembled WGS sequence"/>
</dbReference>
<dbReference type="EMBL" id="JAEHFW010000001">
    <property type="protein sequence ID" value="MBK0379096.1"/>
    <property type="molecule type" value="Genomic_DNA"/>
</dbReference>
<name>A0A934PT26_9SPHI</name>
<comment type="similarity">
    <text evidence="2">Belongs to the UPF0702 family.</text>
</comment>
<dbReference type="PANTHER" id="PTHR34582">
    <property type="entry name" value="UPF0702 TRANSMEMBRANE PROTEIN YCAP"/>
    <property type="match status" value="1"/>
</dbReference>
<dbReference type="Gene3D" id="3.30.240.20">
    <property type="entry name" value="bsu07140 like domains"/>
    <property type="match status" value="1"/>
</dbReference>
<gene>
    <name evidence="9" type="ORF">I5M19_07250</name>
</gene>
<evidence type="ECO:0000256" key="5">
    <source>
        <dbReference type="ARBA" id="ARBA00022989"/>
    </source>
</evidence>
<evidence type="ECO:0000313" key="10">
    <source>
        <dbReference type="Proteomes" id="UP000613193"/>
    </source>
</evidence>
<keyword evidence="5 7" id="KW-1133">Transmembrane helix</keyword>
<keyword evidence="4 7" id="KW-0812">Transmembrane</keyword>
<evidence type="ECO:0000313" key="9">
    <source>
        <dbReference type="EMBL" id="MBK0379096.1"/>
    </source>
</evidence>